<accession>A0AA35W927</accession>
<dbReference type="InterPro" id="IPR027417">
    <property type="entry name" value="P-loop_NTPase"/>
</dbReference>
<organism evidence="1 2">
    <name type="scientific">Geodia barretti</name>
    <name type="common">Barrett's horny sponge</name>
    <dbReference type="NCBI Taxonomy" id="519541"/>
    <lineage>
        <taxon>Eukaryota</taxon>
        <taxon>Metazoa</taxon>
        <taxon>Porifera</taxon>
        <taxon>Demospongiae</taxon>
        <taxon>Heteroscleromorpha</taxon>
        <taxon>Tetractinellida</taxon>
        <taxon>Astrophorina</taxon>
        <taxon>Geodiidae</taxon>
        <taxon>Geodia</taxon>
    </lineage>
</organism>
<keyword evidence="2" id="KW-1185">Reference proteome</keyword>
<reference evidence="1" key="1">
    <citation type="submission" date="2023-03" db="EMBL/GenBank/DDBJ databases">
        <authorList>
            <person name="Steffen K."/>
            <person name="Cardenas P."/>
        </authorList>
    </citation>
    <scope>NUCLEOTIDE SEQUENCE</scope>
</reference>
<comment type="caution">
    <text evidence="1">The sequence shown here is derived from an EMBL/GenBank/DDBJ whole genome shotgun (WGS) entry which is preliminary data.</text>
</comment>
<feature type="non-terminal residue" evidence="1">
    <location>
        <position position="433"/>
    </location>
</feature>
<sequence>MELKYSLVFCIRKQTINYDILCILSKFWSSLCFTSSPFNTVPSSLLLHFMIISDPTAILREAMKDGYIPHKDDLFLIHGPGGVGKSSLISMFLGKQRDLARVSTAVAEESLHLCPVRDVSTSTLTDQWEVVDIDRQARMVAHTSRHLLTSEGVQRIKKYESAENEGQVEAFLASPQTPPKKGELAKMASKLFAGLSKLVKRSHQAEPFLATTLGDDPDNIEGLFARFVEGLQDIIRDPRDLADLLLYYSIRLLDSGGQPQFHEVVSIVLQAVTGIISVFKLSEPLAVHGEVVLYKDGVQANDPYKSYLTNEQVIRHDLLAIQSEVSQKGTEEMPNLAFVGTFLDQQDACPEETPDQKDERLHSMITEILSKDMQQCVISSGSLRHVTFRVNTRTPTEKDYKTAGQLKDALMSQSRVKPRNLPLKWCGFEVALR</sequence>
<proteinExistence type="predicted"/>
<protein>
    <submittedName>
        <fullName evidence="1">Uncharacterized protein</fullName>
    </submittedName>
</protein>
<dbReference type="AlphaFoldDB" id="A0AA35W927"/>
<name>A0AA35W927_GEOBA</name>
<dbReference type="EMBL" id="CASHTH010001208">
    <property type="protein sequence ID" value="CAI8012668.1"/>
    <property type="molecule type" value="Genomic_DNA"/>
</dbReference>
<evidence type="ECO:0000313" key="1">
    <source>
        <dbReference type="EMBL" id="CAI8012668.1"/>
    </source>
</evidence>
<dbReference type="SUPFAM" id="SSF52540">
    <property type="entry name" value="P-loop containing nucleoside triphosphate hydrolases"/>
    <property type="match status" value="1"/>
</dbReference>
<gene>
    <name evidence="1" type="ORF">GBAR_LOCUS8114</name>
</gene>
<evidence type="ECO:0000313" key="2">
    <source>
        <dbReference type="Proteomes" id="UP001174909"/>
    </source>
</evidence>
<dbReference type="Proteomes" id="UP001174909">
    <property type="component" value="Unassembled WGS sequence"/>
</dbReference>